<evidence type="ECO:0000256" key="2">
    <source>
        <dbReference type="ARBA" id="ARBA00023002"/>
    </source>
</evidence>
<evidence type="ECO:0000313" key="4">
    <source>
        <dbReference type="Proteomes" id="UP000186817"/>
    </source>
</evidence>
<gene>
    <name evidence="3" type="primary">Hsd17b2</name>
    <name evidence="3" type="ORF">AK812_SmicGene17904</name>
</gene>
<dbReference type="InterPro" id="IPR002347">
    <property type="entry name" value="SDR_fam"/>
</dbReference>
<dbReference type="EMBL" id="LSRX01000358">
    <property type="protein sequence ID" value="OLP99518.1"/>
    <property type="molecule type" value="Genomic_DNA"/>
</dbReference>
<dbReference type="GO" id="GO:0016491">
    <property type="term" value="F:oxidoreductase activity"/>
    <property type="evidence" value="ECO:0007669"/>
    <property type="project" value="UniProtKB-KW"/>
</dbReference>
<organism evidence="3 4">
    <name type="scientific">Symbiodinium microadriaticum</name>
    <name type="common">Dinoflagellate</name>
    <name type="synonym">Zooxanthella microadriatica</name>
    <dbReference type="NCBI Taxonomy" id="2951"/>
    <lineage>
        <taxon>Eukaryota</taxon>
        <taxon>Sar</taxon>
        <taxon>Alveolata</taxon>
        <taxon>Dinophyceae</taxon>
        <taxon>Suessiales</taxon>
        <taxon>Symbiodiniaceae</taxon>
        <taxon>Symbiodinium</taxon>
    </lineage>
</organism>
<dbReference type="PANTHER" id="PTHR44169:SF6">
    <property type="entry name" value="NADPH-DEPENDENT 1-ACYLDIHYDROXYACETONE PHOSPHATE REDUCTASE"/>
    <property type="match status" value="1"/>
</dbReference>
<comment type="similarity">
    <text evidence="1">Belongs to the short-chain dehydrogenases/reductases (SDR) family.</text>
</comment>
<reference evidence="3 4" key="1">
    <citation type="submission" date="2016-02" db="EMBL/GenBank/DDBJ databases">
        <title>Genome analysis of coral dinoflagellate symbionts highlights evolutionary adaptations to a symbiotic lifestyle.</title>
        <authorList>
            <person name="Aranda M."/>
            <person name="Li Y."/>
            <person name="Liew Y.J."/>
            <person name="Baumgarten S."/>
            <person name="Simakov O."/>
            <person name="Wilson M."/>
            <person name="Piel J."/>
            <person name="Ashoor H."/>
            <person name="Bougouffa S."/>
            <person name="Bajic V.B."/>
            <person name="Ryu T."/>
            <person name="Ravasi T."/>
            <person name="Bayer T."/>
            <person name="Micklem G."/>
            <person name="Kim H."/>
            <person name="Bhak J."/>
            <person name="Lajeunesse T.C."/>
            <person name="Voolstra C.R."/>
        </authorList>
    </citation>
    <scope>NUCLEOTIDE SEQUENCE [LARGE SCALE GENOMIC DNA]</scope>
    <source>
        <strain evidence="3 4">CCMP2467</strain>
    </source>
</reference>
<dbReference type="InterPro" id="IPR020904">
    <property type="entry name" value="Sc_DH/Rdtase_CS"/>
</dbReference>
<name>A0A1Q9DWK9_SYMMI</name>
<accession>A0A1Q9DWK9</accession>
<evidence type="ECO:0000256" key="1">
    <source>
        <dbReference type="ARBA" id="ARBA00006484"/>
    </source>
</evidence>
<comment type="caution">
    <text evidence="3">The sequence shown here is derived from an EMBL/GenBank/DDBJ whole genome shotgun (WGS) entry which is preliminary data.</text>
</comment>
<dbReference type="AlphaFoldDB" id="A0A1Q9DWK9"/>
<dbReference type="OrthoDB" id="431895at2759"/>
<keyword evidence="4" id="KW-1185">Reference proteome</keyword>
<dbReference type="InterPro" id="IPR036291">
    <property type="entry name" value="NAD(P)-bd_dom_sf"/>
</dbReference>
<dbReference type="SUPFAM" id="SSF51735">
    <property type="entry name" value="NAD(P)-binding Rossmann-fold domains"/>
    <property type="match status" value="1"/>
</dbReference>
<proteinExistence type="inferred from homology"/>
<evidence type="ECO:0000313" key="3">
    <source>
        <dbReference type="EMBL" id="OLP99518.1"/>
    </source>
</evidence>
<keyword evidence="2" id="KW-0560">Oxidoreductase</keyword>
<dbReference type="Gene3D" id="3.40.50.720">
    <property type="entry name" value="NAD(P)-binding Rossmann-like Domain"/>
    <property type="match status" value="1"/>
</dbReference>
<sequence length="78" mass="8292">MHNLASSKSQEVMALYNVNVFGVYRVTQAFLPLLRASGAGRVVNVGSMAPTLPASGYSSYAGSKNALESISDVLRKLE</sequence>
<protein>
    <submittedName>
        <fullName evidence="3">Estradiol 17-beta-dehydrogenase 2</fullName>
    </submittedName>
</protein>
<dbReference type="PROSITE" id="PS00061">
    <property type="entry name" value="ADH_SHORT"/>
    <property type="match status" value="1"/>
</dbReference>
<dbReference type="PANTHER" id="PTHR44169">
    <property type="entry name" value="NADPH-DEPENDENT 1-ACYLDIHYDROXYACETONE PHOSPHATE REDUCTASE"/>
    <property type="match status" value="1"/>
</dbReference>
<dbReference type="Pfam" id="PF00106">
    <property type="entry name" value="adh_short"/>
    <property type="match status" value="1"/>
</dbReference>
<dbReference type="Proteomes" id="UP000186817">
    <property type="component" value="Unassembled WGS sequence"/>
</dbReference>